<dbReference type="Proteomes" id="UP000253529">
    <property type="component" value="Unassembled WGS sequence"/>
</dbReference>
<proteinExistence type="predicted"/>
<sequence>MSDATERPGNCGACAFWRKLRESDGLCRRWAPQATSHPEAVAHWPLTHRGDGCGDGIAAAEFSLVVDCATCVSWRRPSLGLHPVNRGDMPMTWWAHAGTCTRHAPHPVREPGPRGFWPATLDVDGCGEGSPHRRDRE</sequence>
<name>A0A366ERN6_9HYPH</name>
<accession>A0A366ERN6</accession>
<dbReference type="EMBL" id="QNRK01000040">
    <property type="protein sequence ID" value="RBP04159.1"/>
    <property type="molecule type" value="Genomic_DNA"/>
</dbReference>
<evidence type="ECO:0000313" key="2">
    <source>
        <dbReference type="Proteomes" id="UP000253529"/>
    </source>
</evidence>
<gene>
    <name evidence="1" type="ORF">DFR50_14032</name>
</gene>
<reference evidence="1 2" key="1">
    <citation type="submission" date="2018-06" db="EMBL/GenBank/DDBJ databases">
        <title>Genomic Encyclopedia of Type Strains, Phase IV (KMG-IV): sequencing the most valuable type-strain genomes for metagenomic binning, comparative biology and taxonomic classification.</title>
        <authorList>
            <person name="Goeker M."/>
        </authorList>
    </citation>
    <scope>NUCLEOTIDE SEQUENCE [LARGE SCALE GENOMIC DNA]</scope>
    <source>
        <strain evidence="1 2">DSM 24875</strain>
    </source>
</reference>
<dbReference type="AlphaFoldDB" id="A0A366ERN6"/>
<comment type="caution">
    <text evidence="1">The sequence shown here is derived from an EMBL/GenBank/DDBJ whole genome shotgun (WGS) entry which is preliminary data.</text>
</comment>
<organism evidence="1 2">
    <name type="scientific">Roseiarcus fermentans</name>
    <dbReference type="NCBI Taxonomy" id="1473586"/>
    <lineage>
        <taxon>Bacteria</taxon>
        <taxon>Pseudomonadati</taxon>
        <taxon>Pseudomonadota</taxon>
        <taxon>Alphaproteobacteria</taxon>
        <taxon>Hyphomicrobiales</taxon>
        <taxon>Roseiarcaceae</taxon>
        <taxon>Roseiarcus</taxon>
    </lineage>
</organism>
<dbReference type="OrthoDB" id="8448458at2"/>
<protein>
    <submittedName>
        <fullName evidence="1">Uncharacterized protein</fullName>
    </submittedName>
</protein>
<evidence type="ECO:0000313" key="1">
    <source>
        <dbReference type="EMBL" id="RBP04159.1"/>
    </source>
</evidence>
<keyword evidence="2" id="KW-1185">Reference proteome</keyword>